<accession>A0A8H6Z0K1</accession>
<evidence type="ECO:0000313" key="2">
    <source>
        <dbReference type="EMBL" id="KAF7368161.1"/>
    </source>
</evidence>
<keyword evidence="1" id="KW-0732">Signal</keyword>
<dbReference type="AlphaFoldDB" id="A0A8H6Z0K1"/>
<dbReference type="InterPro" id="IPR011024">
    <property type="entry name" value="G_crystallin-like"/>
</dbReference>
<proteinExistence type="predicted"/>
<feature type="signal peptide" evidence="1">
    <location>
        <begin position="1"/>
        <end position="20"/>
    </location>
</feature>
<evidence type="ECO:0000256" key="1">
    <source>
        <dbReference type="SAM" id="SignalP"/>
    </source>
</evidence>
<dbReference type="SUPFAM" id="SSF49695">
    <property type="entry name" value="gamma-Crystallin-like"/>
    <property type="match status" value="1"/>
</dbReference>
<name>A0A8H6Z0K1_9AGAR</name>
<dbReference type="OrthoDB" id="2998909at2759"/>
<reference evidence="2" key="1">
    <citation type="submission" date="2020-05" db="EMBL/GenBank/DDBJ databases">
        <title>Mycena genomes resolve the evolution of fungal bioluminescence.</title>
        <authorList>
            <person name="Tsai I.J."/>
        </authorList>
    </citation>
    <scope>NUCLEOTIDE SEQUENCE</scope>
    <source>
        <strain evidence="2">CCC161011</strain>
    </source>
</reference>
<protein>
    <submittedName>
        <fullName evidence="2">Uncharacterized protein</fullName>
    </submittedName>
</protein>
<dbReference type="EMBL" id="JACAZI010000002">
    <property type="protein sequence ID" value="KAF7368161.1"/>
    <property type="molecule type" value="Genomic_DNA"/>
</dbReference>
<gene>
    <name evidence="2" type="ORF">MVEN_00135100</name>
</gene>
<keyword evidence="3" id="KW-1185">Reference proteome</keyword>
<organism evidence="2 3">
    <name type="scientific">Mycena venus</name>
    <dbReference type="NCBI Taxonomy" id="2733690"/>
    <lineage>
        <taxon>Eukaryota</taxon>
        <taxon>Fungi</taxon>
        <taxon>Dikarya</taxon>
        <taxon>Basidiomycota</taxon>
        <taxon>Agaricomycotina</taxon>
        <taxon>Agaricomycetes</taxon>
        <taxon>Agaricomycetidae</taxon>
        <taxon>Agaricales</taxon>
        <taxon>Marasmiineae</taxon>
        <taxon>Mycenaceae</taxon>
        <taxon>Mycena</taxon>
    </lineage>
</organism>
<dbReference type="Gene3D" id="2.60.20.10">
    <property type="entry name" value="Crystallins"/>
    <property type="match status" value="1"/>
</dbReference>
<evidence type="ECO:0000313" key="3">
    <source>
        <dbReference type="Proteomes" id="UP000620124"/>
    </source>
</evidence>
<feature type="chain" id="PRO_5034712795" evidence="1">
    <location>
        <begin position="21"/>
        <end position="117"/>
    </location>
</feature>
<dbReference type="Proteomes" id="UP000620124">
    <property type="component" value="Unassembled WGS sequence"/>
</dbReference>
<comment type="caution">
    <text evidence="2">The sequence shown here is derived from an EMBL/GenBank/DDBJ whole genome shotgun (WGS) entry which is preliminary data.</text>
</comment>
<sequence length="117" mass="11912">MARFVSLLCAVVAAATAASAAAIQAQERDSILAAFFIDIDFGGQELTVGGDLPTGCLTPPPVFDGSVSSVQISTGVKCTLWSGTECTGGSITLAADTPDLRALGFNDLMLSVECLPN</sequence>